<protein>
    <submittedName>
        <fullName evidence="1">Uncharacterized protein</fullName>
    </submittedName>
</protein>
<dbReference type="RefSeq" id="WP_342693483.1">
    <property type="nucleotide sequence ID" value="NZ_JBCGDP010000034.1"/>
</dbReference>
<comment type="caution">
    <text evidence="1">The sequence shown here is derived from an EMBL/GenBank/DDBJ whole genome shotgun (WGS) entry which is preliminary data.</text>
</comment>
<organism evidence="1 2">
    <name type="scientific">Flavobacterium polysaccharolyticum</name>
    <dbReference type="NCBI Taxonomy" id="3133148"/>
    <lineage>
        <taxon>Bacteria</taxon>
        <taxon>Pseudomonadati</taxon>
        <taxon>Bacteroidota</taxon>
        <taxon>Flavobacteriia</taxon>
        <taxon>Flavobacteriales</taxon>
        <taxon>Flavobacteriaceae</taxon>
        <taxon>Flavobacterium</taxon>
    </lineage>
</organism>
<evidence type="ECO:0000313" key="2">
    <source>
        <dbReference type="Proteomes" id="UP001468798"/>
    </source>
</evidence>
<dbReference type="Proteomes" id="UP001468798">
    <property type="component" value="Unassembled WGS sequence"/>
</dbReference>
<accession>A0ABU9NWE4</accession>
<keyword evidence="2" id="KW-1185">Reference proteome</keyword>
<proteinExistence type="predicted"/>
<reference evidence="1 2" key="1">
    <citation type="submission" date="2024-03" db="EMBL/GenBank/DDBJ databases">
        <title>Two novel species of the genus Flavobacterium exhibiting potentially degradation of complex polysaccharides.</title>
        <authorList>
            <person name="Lian X."/>
        </authorList>
    </citation>
    <scope>NUCLEOTIDE SEQUENCE [LARGE SCALE GENOMIC DNA]</scope>
    <source>
        <strain evidence="1 2">N6</strain>
    </source>
</reference>
<evidence type="ECO:0000313" key="1">
    <source>
        <dbReference type="EMBL" id="MEM0578677.1"/>
    </source>
</evidence>
<dbReference type="EMBL" id="JBCGDP010000034">
    <property type="protein sequence ID" value="MEM0578677.1"/>
    <property type="molecule type" value="Genomic_DNA"/>
</dbReference>
<sequence length="244" mass="28708">MRKIVLLVFFVCNVLYSQETFNSVIEGFASNEKKCSTLLKYRGRFILGKGFDSRYQNNDIVDIFTFNGMKTDFLLSHLGNYGKFKLYFLDYVENLKLQINTCETSDGGANFVLVDNESNSMIYLQSLSGISICKLDSNSLTYQFNSKNFDRKIIKLDNKMMPTSSIQLIAIENEKFKIRLVNYIKKDNFFYQSVKFNETLLRKLFDIKYEEILNFLSVKHEKDTSEERCNEKYCDSDISRFFFR</sequence>
<name>A0ABU9NWE4_9FLAO</name>
<gene>
    <name evidence="1" type="ORF">WFZ86_19400</name>
</gene>